<feature type="domain" description="Tyr recombinase" evidence="6">
    <location>
        <begin position="174"/>
        <end position="363"/>
    </location>
</feature>
<dbReference type="PANTHER" id="PTHR30629:SF2">
    <property type="entry name" value="PROPHAGE INTEGRASE INTS-RELATED"/>
    <property type="match status" value="1"/>
</dbReference>
<dbReference type="InterPro" id="IPR044068">
    <property type="entry name" value="CB"/>
</dbReference>
<evidence type="ECO:0000259" key="6">
    <source>
        <dbReference type="PROSITE" id="PS51898"/>
    </source>
</evidence>
<dbReference type="Gene3D" id="1.10.443.10">
    <property type="entry name" value="Intergrase catalytic core"/>
    <property type="match status" value="1"/>
</dbReference>
<evidence type="ECO:0000256" key="1">
    <source>
        <dbReference type="ARBA" id="ARBA00008857"/>
    </source>
</evidence>
<comment type="similarity">
    <text evidence="1">Belongs to the 'phage' integrase family.</text>
</comment>
<keyword evidence="4" id="KW-0233">DNA recombination</keyword>
<reference evidence="8 9" key="1">
    <citation type="submission" date="2020-10" db="EMBL/GenBank/DDBJ databases">
        <title>Janibacter indicus TT2 genome sequence.</title>
        <authorList>
            <person name="Lee K."/>
            <person name="Ganzorig M."/>
        </authorList>
    </citation>
    <scope>NUCLEOTIDE SEQUENCE [LARGE SCALE GENOMIC DNA]</scope>
    <source>
        <strain evidence="8 9">TT2</strain>
    </source>
</reference>
<gene>
    <name evidence="8" type="ORF">IGS73_15180</name>
</gene>
<protein>
    <submittedName>
        <fullName evidence="8">Site-specific integrase</fullName>
    </submittedName>
</protein>
<accession>A0A7L9J0B0</accession>
<evidence type="ECO:0000256" key="5">
    <source>
        <dbReference type="PROSITE-ProRule" id="PRU01248"/>
    </source>
</evidence>
<dbReference type="InterPro" id="IPR058717">
    <property type="entry name" value="Phage_L5_Integrase_N"/>
</dbReference>
<organism evidence="8 9">
    <name type="scientific">Janibacter indicus</name>
    <dbReference type="NCBI Taxonomy" id="857417"/>
    <lineage>
        <taxon>Bacteria</taxon>
        <taxon>Bacillati</taxon>
        <taxon>Actinomycetota</taxon>
        <taxon>Actinomycetes</taxon>
        <taxon>Micrococcales</taxon>
        <taxon>Intrasporangiaceae</taxon>
        <taxon>Janibacter</taxon>
    </lineage>
</organism>
<dbReference type="CDD" id="cd01189">
    <property type="entry name" value="INT_ICEBs1_C_like"/>
    <property type="match status" value="1"/>
</dbReference>
<keyword evidence="2" id="KW-0229">DNA integration</keyword>
<evidence type="ECO:0000259" key="7">
    <source>
        <dbReference type="PROSITE" id="PS51900"/>
    </source>
</evidence>
<dbReference type="InterPro" id="IPR050808">
    <property type="entry name" value="Phage_Integrase"/>
</dbReference>
<dbReference type="Pfam" id="PF00589">
    <property type="entry name" value="Phage_integrase"/>
    <property type="match status" value="1"/>
</dbReference>
<evidence type="ECO:0000313" key="8">
    <source>
        <dbReference type="EMBL" id="QOK22405.1"/>
    </source>
</evidence>
<dbReference type="Proteomes" id="UP000593998">
    <property type="component" value="Chromosome"/>
</dbReference>
<dbReference type="GO" id="GO:0003677">
    <property type="term" value="F:DNA binding"/>
    <property type="evidence" value="ECO:0007669"/>
    <property type="project" value="UniProtKB-UniRule"/>
</dbReference>
<evidence type="ECO:0000256" key="2">
    <source>
        <dbReference type="ARBA" id="ARBA00022908"/>
    </source>
</evidence>
<dbReference type="SUPFAM" id="SSF56349">
    <property type="entry name" value="DNA breaking-rejoining enzymes"/>
    <property type="match status" value="1"/>
</dbReference>
<evidence type="ECO:0000313" key="9">
    <source>
        <dbReference type="Proteomes" id="UP000593998"/>
    </source>
</evidence>
<dbReference type="Gene3D" id="1.10.150.130">
    <property type="match status" value="1"/>
</dbReference>
<evidence type="ECO:0000256" key="3">
    <source>
        <dbReference type="ARBA" id="ARBA00023125"/>
    </source>
</evidence>
<dbReference type="Pfam" id="PF26003">
    <property type="entry name" value="Integrase_N_phage"/>
    <property type="match status" value="1"/>
</dbReference>
<dbReference type="AlphaFoldDB" id="A0A7L9J0B0"/>
<keyword evidence="3 5" id="KW-0238">DNA-binding</keyword>
<sequence length="378" mass="42675">MARAKRDFGTIRKRANGRYQAYYMGPDQGFHRAPSTFETKSDAEAWLAGERRLIQYDEWSPTKSRRAKVIRATEAFGPYAEAWLEHRELKPRTRALYRRQLDRFLLPYFGDTSLRDIKPAVVRVWHSQLDPTKPTQRAHVYGLLRSIMSTAVADEIIQTNPCRVRGAGTVKRARRVEPATLDELEVLVTEMPEKYRALVLIGAWCGLRFGEMAELRRGDIDLTTRQLHIRRGVVRIKGEVTVGSPKSDAGIRDVAIPPHLIPLLEDHLAQHVQSDKGALVFSAVNDPDTQVHPNTLYRHWYRAREKAGRPDLRIHDLRHTGAVLAAQAGATLAELMARIGHSTPQAALRYQHAARGRDAEIAAALSRLVEGRESGDGR</sequence>
<dbReference type="PANTHER" id="PTHR30629">
    <property type="entry name" value="PROPHAGE INTEGRASE"/>
    <property type="match status" value="1"/>
</dbReference>
<dbReference type="InterPro" id="IPR004107">
    <property type="entry name" value="Integrase_SAM-like_N"/>
</dbReference>
<dbReference type="PROSITE" id="PS51898">
    <property type="entry name" value="TYR_RECOMBINASE"/>
    <property type="match status" value="1"/>
</dbReference>
<dbReference type="InterPro" id="IPR011010">
    <property type="entry name" value="DNA_brk_join_enz"/>
</dbReference>
<dbReference type="GO" id="GO:0006310">
    <property type="term" value="P:DNA recombination"/>
    <property type="evidence" value="ECO:0007669"/>
    <property type="project" value="UniProtKB-KW"/>
</dbReference>
<name>A0A7L9J0B0_9MICO</name>
<dbReference type="PROSITE" id="PS51900">
    <property type="entry name" value="CB"/>
    <property type="match status" value="1"/>
</dbReference>
<proteinExistence type="inferred from homology"/>
<dbReference type="EMBL" id="CP062789">
    <property type="protein sequence ID" value="QOK22405.1"/>
    <property type="molecule type" value="Genomic_DNA"/>
</dbReference>
<dbReference type="InterPro" id="IPR002104">
    <property type="entry name" value="Integrase_catalytic"/>
</dbReference>
<dbReference type="GO" id="GO:0015074">
    <property type="term" value="P:DNA integration"/>
    <property type="evidence" value="ECO:0007669"/>
    <property type="project" value="UniProtKB-KW"/>
</dbReference>
<evidence type="ECO:0000256" key="4">
    <source>
        <dbReference type="ARBA" id="ARBA00023172"/>
    </source>
</evidence>
<dbReference type="RefSeq" id="WP_192910916.1">
    <property type="nucleotide sequence ID" value="NZ_CP062789.1"/>
</dbReference>
<feature type="domain" description="Core-binding (CB)" evidence="7">
    <location>
        <begin position="74"/>
        <end position="152"/>
    </location>
</feature>
<dbReference type="InterPro" id="IPR010998">
    <property type="entry name" value="Integrase_recombinase_N"/>
</dbReference>
<dbReference type="Pfam" id="PF14659">
    <property type="entry name" value="Phage_int_SAM_3"/>
    <property type="match status" value="1"/>
</dbReference>
<dbReference type="InterPro" id="IPR013762">
    <property type="entry name" value="Integrase-like_cat_sf"/>
</dbReference>